<gene>
    <name evidence="1" type="ORF">EBB45_00400</name>
</gene>
<dbReference type="NCBIfam" id="NF033562">
    <property type="entry name" value="BH0509_fam"/>
    <property type="match status" value="1"/>
</dbReference>
<dbReference type="RefSeq" id="WP_124761505.1">
    <property type="nucleotide sequence ID" value="NZ_JAFBDY010000001.1"/>
</dbReference>
<evidence type="ECO:0000313" key="2">
    <source>
        <dbReference type="Proteomes" id="UP000274033"/>
    </source>
</evidence>
<accession>A0A3N9UJB9</accession>
<dbReference type="EMBL" id="RRCT01000001">
    <property type="protein sequence ID" value="RQW76051.1"/>
    <property type="molecule type" value="Genomic_DNA"/>
</dbReference>
<reference evidence="1 2" key="1">
    <citation type="journal article" date="2013" name="J. Microbiol.">
        <title>Lysinibacillus chungkukjangi sp. nov., isolated from Chungkukjang, Korean fermented soybean food.</title>
        <authorList>
            <person name="Kim S.J."/>
            <person name="Jang Y.H."/>
            <person name="Hamada M."/>
            <person name="Ahn J.H."/>
            <person name="Weon H.Y."/>
            <person name="Suzuki K."/>
            <person name="Whang K.S."/>
            <person name="Kwon S.W."/>
        </authorList>
    </citation>
    <scope>NUCLEOTIDE SEQUENCE [LARGE SCALE GENOMIC DNA]</scope>
    <source>
        <strain evidence="1 2">MCCC 1A12701</strain>
    </source>
</reference>
<organism evidence="1 2">
    <name type="scientific">Lysinibacillus composti</name>
    <dbReference type="NCBI Taxonomy" id="720633"/>
    <lineage>
        <taxon>Bacteria</taxon>
        <taxon>Bacillati</taxon>
        <taxon>Bacillota</taxon>
        <taxon>Bacilli</taxon>
        <taxon>Bacillales</taxon>
        <taxon>Bacillaceae</taxon>
        <taxon>Lysinibacillus</taxon>
    </lineage>
</organism>
<dbReference type="AlphaFoldDB" id="A0A3N9UJB9"/>
<proteinExistence type="predicted"/>
<dbReference type="Proteomes" id="UP000274033">
    <property type="component" value="Unassembled WGS sequence"/>
</dbReference>
<dbReference type="OrthoDB" id="2740027at2"/>
<evidence type="ECO:0000313" key="1">
    <source>
        <dbReference type="EMBL" id="RQW76051.1"/>
    </source>
</evidence>
<protein>
    <submittedName>
        <fullName evidence="1">BH0509 family protein</fullName>
    </submittedName>
</protein>
<keyword evidence="2" id="KW-1185">Reference proteome</keyword>
<comment type="caution">
    <text evidence="1">The sequence shown here is derived from an EMBL/GenBank/DDBJ whole genome shotgun (WGS) entry which is preliminary data.</text>
</comment>
<dbReference type="InterPro" id="IPR049615">
    <property type="entry name" value="BH0509-like"/>
</dbReference>
<sequence length="50" mass="6136">MFSEKERKNMIQFLVMYFGVDLIQLANLSDRMLEATYEFAYRRKEMESDF</sequence>
<name>A0A3N9UJB9_9BACI</name>